<gene>
    <name evidence="1" type="primary">lptC</name>
    <name evidence="1" type="ORF">SCD90_00720</name>
</gene>
<name>A0ABU4RIB6_9HYPH</name>
<dbReference type="Gene3D" id="2.60.450.10">
    <property type="entry name" value="Lipopolysaccharide (LPS) transport protein A like domain"/>
    <property type="match status" value="1"/>
</dbReference>
<dbReference type="RefSeq" id="WP_319842698.1">
    <property type="nucleotide sequence ID" value="NZ_JAXAFJ010000001.1"/>
</dbReference>
<dbReference type="EMBL" id="JAXAFJ010000001">
    <property type="protein sequence ID" value="MDX6804572.1"/>
    <property type="molecule type" value="Genomic_DNA"/>
</dbReference>
<sequence length="174" mass="18678">MLLTPEAELPDLDLAGIGLTGTGITMEKPRMTGFSDNRRGYEVTASRAEQNLLNPGVLGLFSLEARMDLQGNGWAVLAAEEGVLDTKAEALDLRKDIRLDTDKGDRVRMSEANIRFPQEEIISNAPVELASGSMTLTAARMRVTENGDAATFEGSVVMILQPQGSATAPTRTAQ</sequence>
<keyword evidence="2" id="KW-1185">Reference proteome</keyword>
<proteinExistence type="predicted"/>
<reference evidence="1 2" key="1">
    <citation type="submission" date="2023-11" db="EMBL/GenBank/DDBJ databases">
        <authorList>
            <person name="Bao R."/>
        </authorList>
    </citation>
    <scope>NUCLEOTIDE SEQUENCE [LARGE SCALE GENOMIC DNA]</scope>
    <source>
        <strain evidence="1 2">PJ23</strain>
    </source>
</reference>
<dbReference type="Proteomes" id="UP001274321">
    <property type="component" value="Unassembled WGS sequence"/>
</dbReference>
<protein>
    <submittedName>
        <fullName evidence="1">LPS export ABC transporter periplasmic protein LptC</fullName>
    </submittedName>
</protein>
<organism evidence="1 2">
    <name type="scientific">Terrihabitans rhizophilus</name>
    <dbReference type="NCBI Taxonomy" id="3092662"/>
    <lineage>
        <taxon>Bacteria</taxon>
        <taxon>Pseudomonadati</taxon>
        <taxon>Pseudomonadota</taxon>
        <taxon>Alphaproteobacteria</taxon>
        <taxon>Hyphomicrobiales</taxon>
        <taxon>Terrihabitans</taxon>
    </lineage>
</organism>
<evidence type="ECO:0000313" key="2">
    <source>
        <dbReference type="Proteomes" id="UP001274321"/>
    </source>
</evidence>
<comment type="caution">
    <text evidence="1">The sequence shown here is derived from an EMBL/GenBank/DDBJ whole genome shotgun (WGS) entry which is preliminary data.</text>
</comment>
<accession>A0ABU4RIB6</accession>
<evidence type="ECO:0000313" key="1">
    <source>
        <dbReference type="EMBL" id="MDX6804572.1"/>
    </source>
</evidence>